<dbReference type="Gene3D" id="1.20.1250.20">
    <property type="entry name" value="MFS general substrate transporter like domains"/>
    <property type="match status" value="1"/>
</dbReference>
<feature type="transmembrane region" description="Helical" evidence="7">
    <location>
        <begin position="63"/>
        <end position="84"/>
    </location>
</feature>
<keyword evidence="5 7" id="KW-0472">Membrane</keyword>
<feature type="transmembrane region" description="Helical" evidence="7">
    <location>
        <begin position="305"/>
        <end position="327"/>
    </location>
</feature>
<organism evidence="8">
    <name type="scientific">Gordonia amarae</name>
    <dbReference type="NCBI Taxonomy" id="36821"/>
    <lineage>
        <taxon>Bacteria</taxon>
        <taxon>Bacillati</taxon>
        <taxon>Actinomycetota</taxon>
        <taxon>Actinomycetes</taxon>
        <taxon>Mycobacteriales</taxon>
        <taxon>Gordoniaceae</taxon>
        <taxon>Gordonia</taxon>
    </lineage>
</organism>
<evidence type="ECO:0000256" key="2">
    <source>
        <dbReference type="ARBA" id="ARBA00022475"/>
    </source>
</evidence>
<dbReference type="PANTHER" id="PTHR23513">
    <property type="entry name" value="INTEGRAL MEMBRANE EFFLUX PROTEIN-RELATED"/>
    <property type="match status" value="1"/>
</dbReference>
<evidence type="ECO:0000256" key="5">
    <source>
        <dbReference type="ARBA" id="ARBA00023136"/>
    </source>
</evidence>
<evidence type="ECO:0000256" key="3">
    <source>
        <dbReference type="ARBA" id="ARBA00022692"/>
    </source>
</evidence>
<evidence type="ECO:0000256" key="7">
    <source>
        <dbReference type="SAM" id="Phobius"/>
    </source>
</evidence>
<feature type="transmembrane region" description="Helical" evidence="7">
    <location>
        <begin position="248"/>
        <end position="271"/>
    </location>
</feature>
<proteinExistence type="predicted"/>
<accession>A0A857MJC7</accession>
<feature type="region of interest" description="Disordered" evidence="6">
    <location>
        <begin position="393"/>
        <end position="415"/>
    </location>
</feature>
<feature type="transmembrane region" description="Helical" evidence="7">
    <location>
        <begin position="130"/>
        <end position="153"/>
    </location>
</feature>
<feature type="transmembrane region" description="Helical" evidence="7">
    <location>
        <begin position="220"/>
        <end position="242"/>
    </location>
</feature>
<feature type="transmembrane region" description="Helical" evidence="7">
    <location>
        <begin position="159"/>
        <end position="180"/>
    </location>
</feature>
<feature type="transmembrane region" description="Helical" evidence="7">
    <location>
        <begin position="278"/>
        <end position="299"/>
    </location>
</feature>
<feature type="region of interest" description="Disordered" evidence="6">
    <location>
        <begin position="183"/>
        <end position="206"/>
    </location>
</feature>
<keyword evidence="2" id="KW-1003">Cell membrane</keyword>
<evidence type="ECO:0000313" key="8">
    <source>
        <dbReference type="EMBL" id="QHN41369.1"/>
    </source>
</evidence>
<keyword evidence="4 7" id="KW-1133">Transmembrane helix</keyword>
<dbReference type="GO" id="GO:0022857">
    <property type="term" value="F:transmembrane transporter activity"/>
    <property type="evidence" value="ECO:0007669"/>
    <property type="project" value="InterPro"/>
</dbReference>
<dbReference type="EMBL" id="CP045810">
    <property type="protein sequence ID" value="QHN41369.1"/>
    <property type="molecule type" value="Genomic_DNA"/>
</dbReference>
<dbReference type="Pfam" id="PF07690">
    <property type="entry name" value="MFS_1"/>
    <property type="match status" value="1"/>
</dbReference>
<dbReference type="InterPro" id="IPR011701">
    <property type="entry name" value="MFS"/>
</dbReference>
<keyword evidence="3 7" id="KW-0812">Transmembrane</keyword>
<dbReference type="CDD" id="cd06173">
    <property type="entry name" value="MFS_MefA_like"/>
    <property type="match status" value="1"/>
</dbReference>
<sequence>MFSGTAVSVLADGLIPTAFAIESISGIGSASTLTIVLVGLWLGRFVFTPLAGTVAARYDSIRIMVVSDIARICAQGGLATYILLTGQNTTTAMALSACFYGIATAFYAPASITLLPRLVGIGQLKSANSALSLTMDIAVLGGPVFAVVLIHGIGFRGILILDALTFAVNIAGLLICGRLLRESPRSSTGTREPEDDPEGRGTVPSLRSVTRMNPWAMTGLLLWTMISVLIGAMAVSGPAAVLPERGSGTWAALATCMAVGSLAGTLIAAATNLSWRSAGVAVGISTAVQACMLALYAVSGTGVSIVLLFAAFTVGPLVVTSSGIIWTTALQSSLDHGSLARFSSVDQFLSSAAVPVGMILAGIVPTGSVTAIVLVLGSVPVVGLGILAWRSSTPSPLDSDDPPVEADHIPNQAKK</sequence>
<feature type="transmembrane region" description="Helical" evidence="7">
    <location>
        <begin position="371"/>
        <end position="389"/>
    </location>
</feature>
<name>A0A857MJC7_9ACTN</name>
<gene>
    <name evidence="8" type="ORF">GII30_21365</name>
</gene>
<evidence type="ECO:0000256" key="1">
    <source>
        <dbReference type="ARBA" id="ARBA00004651"/>
    </source>
</evidence>
<comment type="subcellular location">
    <subcellularLocation>
        <location evidence="1">Cell membrane</location>
        <topology evidence="1">Multi-pass membrane protein</topology>
    </subcellularLocation>
</comment>
<reference evidence="8" key="1">
    <citation type="journal article" date="2021" name="Nat. Microbiol.">
        <title>Cocultivation of an ultrasmall environmental parasitic bacterium with lytic ability against bacteria associated with wastewater foams.</title>
        <authorList>
            <person name="Batinovic S."/>
            <person name="Rose J.J.A."/>
            <person name="Ratcliffe J."/>
            <person name="Seviour R.J."/>
            <person name="Petrovski S."/>
        </authorList>
    </citation>
    <scope>NUCLEOTIDE SEQUENCE</scope>
    <source>
        <strain evidence="8">CON44</strain>
    </source>
</reference>
<evidence type="ECO:0000256" key="4">
    <source>
        <dbReference type="ARBA" id="ARBA00022989"/>
    </source>
</evidence>
<dbReference type="SUPFAM" id="SSF103473">
    <property type="entry name" value="MFS general substrate transporter"/>
    <property type="match status" value="1"/>
</dbReference>
<protein>
    <submittedName>
        <fullName evidence="8">MFS transporter</fullName>
    </submittedName>
</protein>
<dbReference type="AlphaFoldDB" id="A0A857MJC7"/>
<dbReference type="GO" id="GO:0005886">
    <property type="term" value="C:plasma membrane"/>
    <property type="evidence" value="ECO:0007669"/>
    <property type="project" value="UniProtKB-SubCell"/>
</dbReference>
<dbReference type="PANTHER" id="PTHR23513:SF11">
    <property type="entry name" value="STAPHYLOFERRIN A TRANSPORTER"/>
    <property type="match status" value="1"/>
</dbReference>
<evidence type="ECO:0000256" key="6">
    <source>
        <dbReference type="SAM" id="MobiDB-lite"/>
    </source>
</evidence>
<feature type="transmembrane region" description="Helical" evidence="7">
    <location>
        <begin position="30"/>
        <end position="51"/>
    </location>
</feature>
<dbReference type="InterPro" id="IPR036259">
    <property type="entry name" value="MFS_trans_sf"/>
</dbReference>